<evidence type="ECO:0000313" key="2">
    <source>
        <dbReference type="Proteomes" id="UP000030012"/>
    </source>
</evidence>
<comment type="caution">
    <text evidence="1">The sequence shown here is derived from an EMBL/GenBank/DDBJ whole genome shotgun (WGS) entry which is preliminary data.</text>
</comment>
<dbReference type="RefSeq" id="WP_039255668.1">
    <property type="nucleotide sequence ID" value="NZ_JENJ01000036.1"/>
</dbReference>
<accession>A0A0A0I463</accession>
<organism evidence="1 2">
    <name type="scientific">Clostridium novyi A str. 4552</name>
    <dbReference type="NCBI Taxonomy" id="1444289"/>
    <lineage>
        <taxon>Bacteria</taxon>
        <taxon>Bacillati</taxon>
        <taxon>Bacillota</taxon>
        <taxon>Clostridia</taxon>
        <taxon>Eubacteriales</taxon>
        <taxon>Clostridiaceae</taxon>
        <taxon>Clostridium</taxon>
    </lineage>
</organism>
<reference evidence="1 2" key="1">
    <citation type="submission" date="2014-01" db="EMBL/GenBank/DDBJ databases">
        <title>Plasmidome dynamics in the species complex Clostridium novyi sensu lato converts strains of independent lineages into distinctly different pathogens.</title>
        <authorList>
            <person name="Skarin H."/>
            <person name="Segerman B."/>
        </authorList>
    </citation>
    <scope>NUCLEOTIDE SEQUENCE [LARGE SCALE GENOMIC DNA]</scope>
    <source>
        <strain evidence="1 2">4552</strain>
    </source>
</reference>
<proteinExistence type="predicted"/>
<protein>
    <submittedName>
        <fullName evidence="1">Uncharacterized protein</fullName>
    </submittedName>
</protein>
<dbReference type="AlphaFoldDB" id="A0A0A0I463"/>
<dbReference type="EMBL" id="JENJ01000036">
    <property type="protein sequence ID" value="KGM95597.1"/>
    <property type="molecule type" value="Genomic_DNA"/>
</dbReference>
<dbReference type="OrthoDB" id="1938183at2"/>
<name>A0A0A0I463_CLONO</name>
<dbReference type="Proteomes" id="UP000030012">
    <property type="component" value="Unassembled WGS sequence"/>
</dbReference>
<evidence type="ECO:0000313" key="1">
    <source>
        <dbReference type="EMBL" id="KGM95597.1"/>
    </source>
</evidence>
<sequence>MAKCPFLSTQKKKVNCFNDCPFHEYEESDGKCPFRAIETQKMFKVGYLYNDLLKSQSINLLDELYEEKNFTNIFQGV</sequence>
<gene>
    <name evidence="1" type="ORF">Z968_08730</name>
</gene>